<dbReference type="Gene3D" id="1.10.4100.10">
    <property type="entry name" value="2-methylcitrate dehydratase PrpD"/>
    <property type="match status" value="1"/>
</dbReference>
<organism evidence="4">
    <name type="scientific">Burkholderia cenocepacia</name>
    <dbReference type="NCBI Taxonomy" id="95486"/>
    <lineage>
        <taxon>Bacteria</taxon>
        <taxon>Pseudomonadati</taxon>
        <taxon>Pseudomonadota</taxon>
        <taxon>Betaproteobacteria</taxon>
        <taxon>Burkholderiales</taxon>
        <taxon>Burkholderiaceae</taxon>
        <taxon>Burkholderia</taxon>
        <taxon>Burkholderia cepacia complex</taxon>
    </lineage>
</organism>
<dbReference type="PANTHER" id="PTHR16943">
    <property type="entry name" value="2-METHYLCITRATE DEHYDRATASE-RELATED"/>
    <property type="match status" value="1"/>
</dbReference>
<dbReference type="InterPro" id="IPR036148">
    <property type="entry name" value="MmgE/PrpD_sf"/>
</dbReference>
<dbReference type="Pfam" id="PF03972">
    <property type="entry name" value="MmgE_PrpD_N"/>
    <property type="match status" value="1"/>
</dbReference>
<accession>A0A071MHD8</accession>
<feature type="domain" description="MmgE/PrpD C-terminal" evidence="3">
    <location>
        <begin position="234"/>
        <end position="404"/>
    </location>
</feature>
<comment type="similarity">
    <text evidence="1">Belongs to the PrpD family.</text>
</comment>
<reference evidence="4" key="1">
    <citation type="submission" date="2014-04" db="EMBL/GenBank/DDBJ databases">
        <title>In planta biocontrol of soil-borne Fusarium wilt of banana through a plant endophytic bacterium, Burkholderia cenocepacia 869T2.</title>
        <authorList>
            <person name="Ho Y.-N."/>
            <person name="Chiang H.-M."/>
            <person name="Chao C.-P."/>
            <person name="Su C.-C."/>
            <person name="Hsu H.-F."/>
            <person name="Guo C.-T."/>
            <person name="Hsieh J.-L."/>
            <person name="Huang C.-C."/>
        </authorList>
    </citation>
    <scope>NUCLEOTIDE SEQUENCE [LARGE SCALE GENOMIC DNA]</scope>
    <source>
        <strain evidence="4">869T2</strain>
    </source>
</reference>
<dbReference type="GO" id="GO:0016829">
    <property type="term" value="F:lyase activity"/>
    <property type="evidence" value="ECO:0007669"/>
    <property type="project" value="InterPro"/>
</dbReference>
<dbReference type="Gene3D" id="3.30.1330.120">
    <property type="entry name" value="2-methylcitrate dehydratase PrpD"/>
    <property type="match status" value="1"/>
</dbReference>
<dbReference type="InterPro" id="IPR045337">
    <property type="entry name" value="MmgE_PrpD_C"/>
</dbReference>
<dbReference type="InterPro" id="IPR042183">
    <property type="entry name" value="MmgE/PrpD_sf_1"/>
</dbReference>
<dbReference type="PANTHER" id="PTHR16943:SF8">
    <property type="entry name" value="2-METHYLCITRATE DEHYDRATASE"/>
    <property type="match status" value="1"/>
</dbReference>
<evidence type="ECO:0000313" key="4">
    <source>
        <dbReference type="EMBL" id="KEA60088.1"/>
    </source>
</evidence>
<protein>
    <recommendedName>
        <fullName evidence="5">MmgE/PrpD family protein</fullName>
    </recommendedName>
</protein>
<dbReference type="Pfam" id="PF19305">
    <property type="entry name" value="MmgE_PrpD_C"/>
    <property type="match status" value="1"/>
</dbReference>
<evidence type="ECO:0000259" key="3">
    <source>
        <dbReference type="Pfam" id="PF19305"/>
    </source>
</evidence>
<feature type="domain" description="MmgE/PrpD N-terminal" evidence="2">
    <location>
        <begin position="3"/>
        <end position="207"/>
    </location>
</feature>
<dbReference type="SUPFAM" id="SSF103378">
    <property type="entry name" value="2-methylcitrate dehydratase PrpD"/>
    <property type="match status" value="1"/>
</dbReference>
<proteinExistence type="inferred from homology"/>
<dbReference type="InterPro" id="IPR005656">
    <property type="entry name" value="MmgE_PrpD"/>
</dbReference>
<evidence type="ECO:0000259" key="2">
    <source>
        <dbReference type="Pfam" id="PF03972"/>
    </source>
</evidence>
<dbReference type="AlphaFoldDB" id="A0A071MHD8"/>
<dbReference type="InterPro" id="IPR045336">
    <property type="entry name" value="MmgE_PrpD_N"/>
</dbReference>
<comment type="caution">
    <text evidence="4">The sequence shown here is derived from an EMBL/GenBank/DDBJ whole genome shotgun (WGS) entry which is preliminary data.</text>
</comment>
<name>A0A071MHD8_9BURK</name>
<evidence type="ECO:0008006" key="5">
    <source>
        <dbReference type="Google" id="ProtNLM"/>
    </source>
</evidence>
<evidence type="ECO:0000256" key="1">
    <source>
        <dbReference type="ARBA" id="ARBA00006174"/>
    </source>
</evidence>
<gene>
    <name evidence="4" type="ORF">DT99_08350</name>
</gene>
<dbReference type="EMBL" id="JJOA01000007">
    <property type="protein sequence ID" value="KEA60088.1"/>
    <property type="molecule type" value="Genomic_DNA"/>
</dbReference>
<sequence length="441" mass="47276">MPSSTVLSSVIGGFGGVPEATVLVSGQKLPAVWAGYINAHLGDVIDAEDTLHYKAHISAPVLGAALAVAERERASGKDLLAAVALGYDVAARIALSLKGLTINADGTFRFAPVTGYSAIAFGSTVAAARLLGLDEAQMHHAFGLAFATAPLPSSSKFGIHRPRPMAKNTMYGTLGHVGVMAALLAKAGFTGERNVLDGDQGFWRVVGSLDCNWEVLTERLGERWLIEEVSYKPYPGCRFLHSPLDMFIALKREHAIELDEIERIEVDIHGAALQRHMDDANVETMIDACFSMPYLLAAAALRGQPGPDWHTPEARESEAMKRFAAKVKVGLEPRAAAAAAEDLRTLGHNARMPASIRIHARGRTFGATADYAHGDAFTPHTRMSDAELDAKFANFCRAHLSDAQIATALGVLHQLDEQASLQNLIGCLVASEYQGEPQHGR</sequence>
<dbReference type="InterPro" id="IPR042188">
    <property type="entry name" value="MmgE/PrpD_sf_2"/>
</dbReference>